<dbReference type="AlphaFoldDB" id="A0A5S4G638"/>
<dbReference type="RefSeq" id="WP_138697065.1">
    <property type="nucleotide sequence ID" value="NZ_JBHSAZ010000089.1"/>
</dbReference>
<keyword evidence="2" id="KW-1185">Reference proteome</keyword>
<name>A0A5S4G638_9ACTN</name>
<reference evidence="1 2" key="1">
    <citation type="submission" date="2019-05" db="EMBL/GenBank/DDBJ databases">
        <title>Draft genome sequence of Nonomuraea zeae DSM 100528.</title>
        <authorList>
            <person name="Saricaoglu S."/>
            <person name="Isik K."/>
        </authorList>
    </citation>
    <scope>NUCLEOTIDE SEQUENCE [LARGE SCALE GENOMIC DNA]</scope>
    <source>
        <strain evidence="1 2">DSM 100528</strain>
    </source>
</reference>
<comment type="caution">
    <text evidence="1">The sequence shown here is derived from an EMBL/GenBank/DDBJ whole genome shotgun (WGS) entry which is preliminary data.</text>
</comment>
<organism evidence="1 2">
    <name type="scientific">Nonomuraea zeae</name>
    <dbReference type="NCBI Taxonomy" id="1642303"/>
    <lineage>
        <taxon>Bacteria</taxon>
        <taxon>Bacillati</taxon>
        <taxon>Actinomycetota</taxon>
        <taxon>Actinomycetes</taxon>
        <taxon>Streptosporangiales</taxon>
        <taxon>Streptosporangiaceae</taxon>
        <taxon>Nonomuraea</taxon>
    </lineage>
</organism>
<sequence>MAGGLAFAGGDVYGLLQDLHNGRHYPWRAHGATLPQADLELTAPATGTALEPVTLTGRLLWPSGMKPRGEPLVVTRHLPDGTSRTLAGAATAADGTFTVADRPPVSGAIRYDVLWDGNADFRWATKPATVTVSRRGSSLTLTGPAKGLAGRELKLAGRLDTAGQAPAQGVPLTVRRTVTNRGGTVTTTLPPVLPAADGAFTVADTPPVGGDHAYEVAWAGDDTFLPARAVHQIRVYGPQE</sequence>
<protein>
    <submittedName>
        <fullName evidence="1">Uncharacterized protein</fullName>
    </submittedName>
</protein>
<gene>
    <name evidence="1" type="ORF">ETD85_50895</name>
</gene>
<accession>A0A5S4G638</accession>
<dbReference type="OrthoDB" id="4332189at2"/>
<proteinExistence type="predicted"/>
<evidence type="ECO:0000313" key="1">
    <source>
        <dbReference type="EMBL" id="TMR21450.1"/>
    </source>
</evidence>
<evidence type="ECO:0000313" key="2">
    <source>
        <dbReference type="Proteomes" id="UP000306628"/>
    </source>
</evidence>
<dbReference type="EMBL" id="VCKX01000296">
    <property type="protein sequence ID" value="TMR21450.1"/>
    <property type="molecule type" value="Genomic_DNA"/>
</dbReference>
<dbReference type="Proteomes" id="UP000306628">
    <property type="component" value="Unassembled WGS sequence"/>
</dbReference>